<name>A0A484HJT8_9BACT</name>
<dbReference type="EMBL" id="CAACVI010000045">
    <property type="protein sequence ID" value="VEN75009.1"/>
    <property type="molecule type" value="Genomic_DNA"/>
</dbReference>
<dbReference type="SUPFAM" id="SSF53756">
    <property type="entry name" value="UDP-Glycosyltransferase/glycogen phosphorylase"/>
    <property type="match status" value="1"/>
</dbReference>
<dbReference type="GO" id="GO:0102710">
    <property type="term" value="F:D-inositol-3-phosphate glycosyltransferase activity"/>
    <property type="evidence" value="ECO:0007669"/>
    <property type="project" value="UniProtKB-EC"/>
</dbReference>
<proteinExistence type="predicted"/>
<organism evidence="4">
    <name type="scientific">uncultured Desulfobacteraceae bacterium</name>
    <dbReference type="NCBI Taxonomy" id="218296"/>
    <lineage>
        <taxon>Bacteria</taxon>
        <taxon>Pseudomonadati</taxon>
        <taxon>Thermodesulfobacteriota</taxon>
        <taxon>Desulfobacteria</taxon>
        <taxon>Desulfobacterales</taxon>
        <taxon>Desulfobacteraceae</taxon>
        <taxon>environmental samples</taxon>
    </lineage>
</organism>
<gene>
    <name evidence="4" type="primary">mshA</name>
    <name evidence="4" type="ORF">EPICR_50291</name>
</gene>
<feature type="transmembrane region" description="Helical" evidence="2">
    <location>
        <begin position="91"/>
        <end position="112"/>
    </location>
</feature>
<accession>A0A484HJT8</accession>
<dbReference type="Gene3D" id="3.40.50.2000">
    <property type="entry name" value="Glycogen Phosphorylase B"/>
    <property type="match status" value="2"/>
</dbReference>
<protein>
    <submittedName>
        <fullName evidence="4">D-inositol 3-phosphate glycosyltransferase</fullName>
        <ecNumber evidence="4">2.4.1.250</ecNumber>
    </submittedName>
</protein>
<keyword evidence="2" id="KW-0812">Transmembrane</keyword>
<keyword evidence="4" id="KW-0328">Glycosyltransferase</keyword>
<reference evidence="4" key="1">
    <citation type="submission" date="2019-01" db="EMBL/GenBank/DDBJ databases">
        <authorList>
            <consortium name="Genoscope - CEA"/>
            <person name="William W."/>
        </authorList>
    </citation>
    <scope>NUCLEOTIDE SEQUENCE</scope>
    <source>
        <strain evidence="4">CR-1</strain>
    </source>
</reference>
<keyword evidence="1 4" id="KW-0808">Transferase</keyword>
<keyword evidence="2" id="KW-1133">Transmembrane helix</keyword>
<evidence type="ECO:0000313" key="4">
    <source>
        <dbReference type="EMBL" id="VEN75009.1"/>
    </source>
</evidence>
<feature type="domain" description="Glycosyltransferase subfamily 4-like N-terminal" evidence="3">
    <location>
        <begin position="14"/>
        <end position="167"/>
    </location>
</feature>
<evidence type="ECO:0000256" key="2">
    <source>
        <dbReference type="SAM" id="Phobius"/>
    </source>
</evidence>
<dbReference type="Pfam" id="PF13579">
    <property type="entry name" value="Glyco_trans_4_4"/>
    <property type="match status" value="1"/>
</dbReference>
<dbReference type="EC" id="2.4.1.250" evidence="4"/>
<sequence>MKIALIGPAYPFRGGVAHHSAFLARALQKENRVEFISWKRQYPGFLFPGQSDLEPGPAPVKLENVHRIIDPVNPLTWMAAFRRIKSFCPDLVIFPWWTAFWAPVFLFVSILIKRSLDAKIIFICHNVFDHEAGRLKKLAAKAVLSMGDRLMVHSSEDRERIRRLTGGKKDAAWGFHPTYAPLATGKYEKGEAKKKMGLEKNRVLLFFGMVRAYKGLDVLIDAMPRVIARRKDVRLIVAGEFWEDKAKYARRIMKHNIQDYVVIKDGYIPNDRLPDYFCAADLAVLPYKSASGSGVCQLALGFGLPVIATDAGSLSEVIEDGTNGGIVPTNGPQALAEAICEALETDVLKTLTQGAAKTKDQYSWEKMADMICGL</sequence>
<evidence type="ECO:0000256" key="1">
    <source>
        <dbReference type="ARBA" id="ARBA00022679"/>
    </source>
</evidence>
<dbReference type="GO" id="GO:0009103">
    <property type="term" value="P:lipopolysaccharide biosynthetic process"/>
    <property type="evidence" value="ECO:0007669"/>
    <property type="project" value="TreeGrafter"/>
</dbReference>
<dbReference type="InterPro" id="IPR028098">
    <property type="entry name" value="Glyco_trans_4-like_N"/>
</dbReference>
<evidence type="ECO:0000259" key="3">
    <source>
        <dbReference type="Pfam" id="PF13579"/>
    </source>
</evidence>
<dbReference type="AlphaFoldDB" id="A0A484HJT8"/>
<dbReference type="PANTHER" id="PTHR46401">
    <property type="entry name" value="GLYCOSYLTRANSFERASE WBBK-RELATED"/>
    <property type="match status" value="1"/>
</dbReference>
<dbReference type="Pfam" id="PF13692">
    <property type="entry name" value="Glyco_trans_1_4"/>
    <property type="match status" value="1"/>
</dbReference>
<dbReference type="PANTHER" id="PTHR46401:SF2">
    <property type="entry name" value="GLYCOSYLTRANSFERASE WBBK-RELATED"/>
    <property type="match status" value="1"/>
</dbReference>
<keyword evidence="2" id="KW-0472">Membrane</keyword>